<protein>
    <recommendedName>
        <fullName evidence="1">F-box domain-containing protein</fullName>
    </recommendedName>
</protein>
<dbReference type="AlphaFoldDB" id="A0A9W9DPD4"/>
<feature type="domain" description="F-box" evidence="1">
    <location>
        <begin position="1"/>
        <end position="49"/>
    </location>
</feature>
<evidence type="ECO:0000313" key="2">
    <source>
        <dbReference type="EMBL" id="KAJ4479271.1"/>
    </source>
</evidence>
<proteinExistence type="predicted"/>
<comment type="caution">
    <text evidence="2">The sequence shown here is derived from an EMBL/GenBank/DDBJ whole genome shotgun (WGS) entry which is preliminary data.</text>
</comment>
<gene>
    <name evidence="2" type="ORF">J3R30DRAFT_3477058</name>
</gene>
<reference evidence="2" key="1">
    <citation type="submission" date="2022-08" db="EMBL/GenBank/DDBJ databases">
        <title>A Global Phylogenomic Analysis of the Shiitake Genus Lentinula.</title>
        <authorList>
            <consortium name="DOE Joint Genome Institute"/>
            <person name="Sierra-Patev S."/>
            <person name="Min B."/>
            <person name="Naranjo-Ortiz M."/>
            <person name="Looney B."/>
            <person name="Konkel Z."/>
            <person name="Slot J.C."/>
            <person name="Sakamoto Y."/>
            <person name="Steenwyk J.L."/>
            <person name="Rokas A."/>
            <person name="Carro J."/>
            <person name="Camarero S."/>
            <person name="Ferreira P."/>
            <person name="Molpeceres G."/>
            <person name="Ruiz-Duenas F.J."/>
            <person name="Serrano A."/>
            <person name="Henrissat B."/>
            <person name="Drula E."/>
            <person name="Hughes K.W."/>
            <person name="Mata J.L."/>
            <person name="Ishikawa N.K."/>
            <person name="Vargas-Isla R."/>
            <person name="Ushijima S."/>
            <person name="Smith C.A."/>
            <person name="Ahrendt S."/>
            <person name="Andreopoulos W."/>
            <person name="He G."/>
            <person name="Labutti K."/>
            <person name="Lipzen A."/>
            <person name="Ng V."/>
            <person name="Riley R."/>
            <person name="Sandor L."/>
            <person name="Barry K."/>
            <person name="Martinez A.T."/>
            <person name="Xiao Y."/>
            <person name="Gibbons J.G."/>
            <person name="Terashima K."/>
            <person name="Grigoriev I.V."/>
            <person name="Hibbett D.S."/>
        </authorList>
    </citation>
    <scope>NUCLEOTIDE SEQUENCE</scope>
    <source>
        <strain evidence="2">JLM2183</strain>
    </source>
</reference>
<organism evidence="2 3">
    <name type="scientific">Lentinula aciculospora</name>
    <dbReference type="NCBI Taxonomy" id="153920"/>
    <lineage>
        <taxon>Eukaryota</taxon>
        <taxon>Fungi</taxon>
        <taxon>Dikarya</taxon>
        <taxon>Basidiomycota</taxon>
        <taxon>Agaricomycotina</taxon>
        <taxon>Agaricomycetes</taxon>
        <taxon>Agaricomycetidae</taxon>
        <taxon>Agaricales</taxon>
        <taxon>Marasmiineae</taxon>
        <taxon>Omphalotaceae</taxon>
        <taxon>Lentinula</taxon>
    </lineage>
</organism>
<dbReference type="OrthoDB" id="2532648at2759"/>
<dbReference type="PROSITE" id="PS50181">
    <property type="entry name" value="FBOX"/>
    <property type="match status" value="1"/>
</dbReference>
<sequence length="382" mass="43269">MATFLTLPVELIADVLSELDLTSLITVSYLSRRLHDIVSDPSLNPWRKPILRLLRSSQDEGSSGPLKHLSVRRIVPRHNWIEILSLASPSFILLDATLPNLRSEEWEECFNRRFTPGWRKWHKDGRSWKATYLEVLHRLYHRSRTSCTSDESWTKYIVLNRNGTANELEGSSRGFNPLAIFNEMKLQNNLMHLETRIRLVVELADVRIIALGTLNRPRSTLTVNPNAHTFLHPPGIDDLQTLRNNRVVPDHGVYPLGPDSADYPGVSLPSIDFSRMTHPLPAFSHVNYPWYTPGGGDKRWLGSGEVEEEGLKWVGGLMIIAQILTPKTHELGGDWLPLQDLDLVVGSGRHQYASLGWSDLWAIAPWIEERITNKIDGPGLGI</sequence>
<dbReference type="InterPro" id="IPR036047">
    <property type="entry name" value="F-box-like_dom_sf"/>
</dbReference>
<dbReference type="Proteomes" id="UP001150266">
    <property type="component" value="Unassembled WGS sequence"/>
</dbReference>
<dbReference type="EMBL" id="JAOTPV010000008">
    <property type="protein sequence ID" value="KAJ4479271.1"/>
    <property type="molecule type" value="Genomic_DNA"/>
</dbReference>
<dbReference type="SUPFAM" id="SSF81383">
    <property type="entry name" value="F-box domain"/>
    <property type="match status" value="1"/>
</dbReference>
<dbReference type="InterPro" id="IPR001810">
    <property type="entry name" value="F-box_dom"/>
</dbReference>
<name>A0A9W9DPD4_9AGAR</name>
<accession>A0A9W9DPD4</accession>
<dbReference type="Gene3D" id="1.20.1280.50">
    <property type="match status" value="1"/>
</dbReference>
<evidence type="ECO:0000313" key="3">
    <source>
        <dbReference type="Proteomes" id="UP001150266"/>
    </source>
</evidence>
<evidence type="ECO:0000259" key="1">
    <source>
        <dbReference type="PROSITE" id="PS50181"/>
    </source>
</evidence>
<dbReference type="Pfam" id="PF12937">
    <property type="entry name" value="F-box-like"/>
    <property type="match status" value="1"/>
</dbReference>
<keyword evidence="3" id="KW-1185">Reference proteome</keyword>